<protein>
    <recommendedName>
        <fullName evidence="1">Zinc-ribbon domain-containing protein</fullName>
    </recommendedName>
</protein>
<organism evidence="2 3">
    <name type="scientific">Neolewinella antarctica</name>
    <dbReference type="NCBI Taxonomy" id="442734"/>
    <lineage>
        <taxon>Bacteria</taxon>
        <taxon>Pseudomonadati</taxon>
        <taxon>Bacteroidota</taxon>
        <taxon>Saprospiria</taxon>
        <taxon>Saprospirales</taxon>
        <taxon>Lewinellaceae</taxon>
        <taxon>Neolewinella</taxon>
    </lineage>
</organism>
<evidence type="ECO:0000313" key="3">
    <source>
        <dbReference type="Proteomes" id="UP000770785"/>
    </source>
</evidence>
<dbReference type="Proteomes" id="UP000770785">
    <property type="component" value="Unassembled WGS sequence"/>
</dbReference>
<gene>
    <name evidence="2" type="ORF">GGR27_001869</name>
</gene>
<evidence type="ECO:0000313" key="2">
    <source>
        <dbReference type="EMBL" id="NJC26370.1"/>
    </source>
</evidence>
<feature type="domain" description="Zinc-ribbon" evidence="1">
    <location>
        <begin position="4"/>
        <end position="94"/>
    </location>
</feature>
<evidence type="ECO:0000259" key="1">
    <source>
        <dbReference type="Pfam" id="PF10005"/>
    </source>
</evidence>
<sequence>MKIYQCGNCQHPVYFANTSCERCKSWLGYLPETDEMIALSPGGTVWDAPASATAGLRYCANHQHGVCNWLLPTERKENLCESCDLNNVIPNLSDPSHLPEWRKLERAKHRLVYALRRLKLPLESQMGGKRLPLAFDFLSEDDATEPVMTGHDSGLITINTNEANSVHREATRIQMQERYRTLIGHFRHEVGHYYWDVLVSENPAALAGFRELFGDDREDYQAALEKHYRNGSPPNWRDNYISEYATTHAWEDWAETWAHYLHLLDMLETANAFGMRTDPALVPDGMMTMHATFDPYEETDFNRIINACIPLTLAVNTLNRGMGRKDLYPFVINQSVRKKLVYVHELLRQSQVQGVW</sequence>
<dbReference type="Gene3D" id="3.40.390.70">
    <property type="match status" value="1"/>
</dbReference>
<dbReference type="EMBL" id="JAATJH010000002">
    <property type="protein sequence ID" value="NJC26370.1"/>
    <property type="molecule type" value="Genomic_DNA"/>
</dbReference>
<dbReference type="Pfam" id="PF10005">
    <property type="entry name" value="Zn_ribbon_DZR_6"/>
    <property type="match status" value="1"/>
</dbReference>
<comment type="caution">
    <text evidence="2">The sequence shown here is derived from an EMBL/GenBank/DDBJ whole genome shotgun (WGS) entry which is preliminary data.</text>
</comment>
<keyword evidence="3" id="KW-1185">Reference proteome</keyword>
<proteinExistence type="predicted"/>
<dbReference type="RefSeq" id="WP_168037118.1">
    <property type="nucleotide sequence ID" value="NZ_JAATJH010000002.1"/>
</dbReference>
<dbReference type="InterPro" id="IPR011201">
    <property type="entry name" value="Zinc-ribbon_6_bact"/>
</dbReference>
<reference evidence="2 3" key="1">
    <citation type="submission" date="2020-03" db="EMBL/GenBank/DDBJ databases">
        <title>Genomic Encyclopedia of Type Strains, Phase IV (KMG-IV): sequencing the most valuable type-strain genomes for metagenomic binning, comparative biology and taxonomic classification.</title>
        <authorList>
            <person name="Goeker M."/>
        </authorList>
    </citation>
    <scope>NUCLEOTIDE SEQUENCE [LARGE SCALE GENOMIC DNA]</scope>
    <source>
        <strain evidence="2 3">DSM 105096</strain>
    </source>
</reference>
<dbReference type="InterPro" id="IPR031321">
    <property type="entry name" value="UCP012641"/>
</dbReference>
<dbReference type="PIRSF" id="PIRSF012641">
    <property type="entry name" value="UCP012641"/>
    <property type="match status" value="1"/>
</dbReference>
<dbReference type="Pfam" id="PF15887">
    <property type="entry name" value="Peptidase_Mx"/>
    <property type="match status" value="1"/>
</dbReference>
<name>A0ABX0XAV9_9BACT</name>
<accession>A0ABX0XAV9</accession>